<dbReference type="GeneID" id="67016868"/>
<sequence>MSSSTLPSVELVSFDAAMYEAATILAELRHARPKTPSTPATRPLSVVLPSIELVPLSDAYFGSAQAPNTYGRSGLTLKLRCIQSALHSSSTPIAGAGPKRKITHLVTNPEVDADTEIEIMPRKRRVKKNVELPSTLPLMLIAAPTMKRNKRVLDPKKVGHAALIATATKAGTEYYDSDADDVVGDVKNTTKPELFRNVAWGAYATSYGNEDDFQAQPDFTQFVPGRFELLPDGTARDQKHKLAVKLLDKNGKKHIFANPPPRDWASQAAITALNKRTVQQLRRNTSVRFREVVQAYVAEERRWILANLNAGKPTKGWKAFVEAFNNKFGGKMLAGTPGARPFRSHSSLNKEVERFGTDFYMKGRVPVPANQKINKE</sequence>
<proteinExistence type="predicted"/>
<dbReference type="OrthoDB" id="3788624at2759"/>
<keyword evidence="2" id="KW-1185">Reference proteome</keyword>
<organism evidence="1 2">
    <name type="scientific">Alternaria atra</name>
    <dbReference type="NCBI Taxonomy" id="119953"/>
    <lineage>
        <taxon>Eukaryota</taxon>
        <taxon>Fungi</taxon>
        <taxon>Dikarya</taxon>
        <taxon>Ascomycota</taxon>
        <taxon>Pezizomycotina</taxon>
        <taxon>Dothideomycetes</taxon>
        <taxon>Pleosporomycetidae</taxon>
        <taxon>Pleosporales</taxon>
        <taxon>Pleosporineae</taxon>
        <taxon>Pleosporaceae</taxon>
        <taxon>Alternaria</taxon>
        <taxon>Alternaria sect. Ulocladioides</taxon>
    </lineage>
</organism>
<dbReference type="EMBL" id="CAJRGZ010000019">
    <property type="protein sequence ID" value="CAG5158526.1"/>
    <property type="molecule type" value="Genomic_DNA"/>
</dbReference>
<comment type="caution">
    <text evidence="1">The sequence shown here is derived from an EMBL/GenBank/DDBJ whole genome shotgun (WGS) entry which is preliminary data.</text>
</comment>
<dbReference type="AlphaFoldDB" id="A0A8J2I1Q4"/>
<evidence type="ECO:0000313" key="2">
    <source>
        <dbReference type="Proteomes" id="UP000676310"/>
    </source>
</evidence>
<dbReference type="Proteomes" id="UP000676310">
    <property type="component" value="Unassembled WGS sequence"/>
</dbReference>
<protein>
    <submittedName>
        <fullName evidence="1">Uncharacterized protein</fullName>
    </submittedName>
</protein>
<name>A0A8J2I1Q4_9PLEO</name>
<evidence type="ECO:0000313" key="1">
    <source>
        <dbReference type="EMBL" id="CAG5158526.1"/>
    </source>
</evidence>
<reference evidence="1" key="1">
    <citation type="submission" date="2021-05" db="EMBL/GenBank/DDBJ databases">
        <authorList>
            <person name="Stam R."/>
        </authorList>
    </citation>
    <scope>NUCLEOTIDE SEQUENCE</scope>
    <source>
        <strain evidence="1">CS162</strain>
    </source>
</reference>
<gene>
    <name evidence="1" type="ORF">ALTATR162_LOCUS5124</name>
</gene>
<dbReference type="RefSeq" id="XP_043168676.1">
    <property type="nucleotide sequence ID" value="XM_043312741.1"/>
</dbReference>
<accession>A0A8J2I1Q4</accession>